<protein>
    <submittedName>
        <fullName evidence="4">TIGR01777 family protein</fullName>
    </submittedName>
</protein>
<organism evidence="4 5">
    <name type="scientific">Desulfobulbus oligotrophicus</name>
    <dbReference type="NCBI Taxonomy" id="1909699"/>
    <lineage>
        <taxon>Bacteria</taxon>
        <taxon>Pseudomonadati</taxon>
        <taxon>Thermodesulfobacteriota</taxon>
        <taxon>Desulfobulbia</taxon>
        <taxon>Desulfobulbales</taxon>
        <taxon>Desulfobulbaceae</taxon>
        <taxon>Desulfobulbus</taxon>
    </lineage>
</organism>
<dbReference type="InterPro" id="IPR010099">
    <property type="entry name" value="SDR39U1"/>
</dbReference>
<evidence type="ECO:0000259" key="2">
    <source>
        <dbReference type="Pfam" id="PF01370"/>
    </source>
</evidence>
<keyword evidence="5" id="KW-1185">Reference proteome</keyword>
<reference evidence="4 5" key="1">
    <citation type="submission" date="2020-05" db="EMBL/GenBank/DDBJ databases">
        <title>Complete genome of Desulfobulbus oligotrophicus.</title>
        <authorList>
            <person name="Podar M."/>
        </authorList>
    </citation>
    <scope>NUCLEOTIDE SEQUENCE [LARGE SCALE GENOMIC DNA]</scope>
    <source>
        <strain evidence="4 5">Prop6</strain>
    </source>
</reference>
<dbReference type="Pfam" id="PF08338">
    <property type="entry name" value="DUF1731"/>
    <property type="match status" value="1"/>
</dbReference>
<dbReference type="PANTHER" id="PTHR11092:SF0">
    <property type="entry name" value="EPIMERASE FAMILY PROTEIN SDR39U1"/>
    <property type="match status" value="1"/>
</dbReference>
<dbReference type="RefSeq" id="WP_199263428.1">
    <property type="nucleotide sequence ID" value="NZ_CP054140.1"/>
</dbReference>
<feature type="domain" description="NAD-dependent epimerase/dehydratase" evidence="2">
    <location>
        <begin position="3"/>
        <end position="216"/>
    </location>
</feature>
<sequence length="300" mass="32398">MKILLTGGSGFVGTAISRKLLDLGHEITIIGSSGRCLLAPHPQLTYVTADTTRPGNWQQHVPEQDALINLTGRSVFNLWTKRTKKAIYDSRILTTRNLVAALPNTSKAVLLSTSAAGYYGDGGEEEKPETSPVGAGFLAEVCQDWEAEANRAADKGVRVAVMRFGVVLGKNGGALATMKLPFQLGLGGPIGNGRQWFPWIHLDDLAGAAIFLLTAEECHGAFNFTAPHTVRQKEFARELGRVLHRPAFLPTPAFVMQLVLGEFGRSLLQGQKTVPHALINSGYQFTYPDLHTALVEAIGV</sequence>
<accession>A0A7T6APD4</accession>
<dbReference type="KEGG" id="dog:HP555_01335"/>
<dbReference type="Pfam" id="PF01370">
    <property type="entry name" value="Epimerase"/>
    <property type="match status" value="1"/>
</dbReference>
<dbReference type="PANTHER" id="PTHR11092">
    <property type="entry name" value="SUGAR NUCLEOTIDE EPIMERASE RELATED"/>
    <property type="match status" value="1"/>
</dbReference>
<feature type="domain" description="DUF1731" evidence="3">
    <location>
        <begin position="251"/>
        <end position="295"/>
    </location>
</feature>
<dbReference type="AlphaFoldDB" id="A0A7T6APD4"/>
<dbReference type="InterPro" id="IPR001509">
    <property type="entry name" value="Epimerase_deHydtase"/>
</dbReference>
<gene>
    <name evidence="4" type="ORF">HP555_01335</name>
</gene>
<name>A0A7T6APD4_9BACT</name>
<comment type="similarity">
    <text evidence="1">Belongs to the NAD(P)-dependent epimerase/dehydratase family. SDR39U1 subfamily.</text>
</comment>
<evidence type="ECO:0000256" key="1">
    <source>
        <dbReference type="ARBA" id="ARBA00009353"/>
    </source>
</evidence>
<dbReference type="InterPro" id="IPR036291">
    <property type="entry name" value="NAD(P)-bd_dom_sf"/>
</dbReference>
<dbReference type="Gene3D" id="3.40.50.720">
    <property type="entry name" value="NAD(P)-binding Rossmann-like Domain"/>
    <property type="match status" value="1"/>
</dbReference>
<dbReference type="NCBIfam" id="TIGR01777">
    <property type="entry name" value="yfcH"/>
    <property type="match status" value="1"/>
</dbReference>
<dbReference type="InterPro" id="IPR013549">
    <property type="entry name" value="DUF1731"/>
</dbReference>
<dbReference type="Proteomes" id="UP000596092">
    <property type="component" value="Chromosome"/>
</dbReference>
<dbReference type="EMBL" id="CP054140">
    <property type="protein sequence ID" value="QQG64596.1"/>
    <property type="molecule type" value="Genomic_DNA"/>
</dbReference>
<evidence type="ECO:0000259" key="3">
    <source>
        <dbReference type="Pfam" id="PF08338"/>
    </source>
</evidence>
<evidence type="ECO:0000313" key="5">
    <source>
        <dbReference type="Proteomes" id="UP000596092"/>
    </source>
</evidence>
<proteinExistence type="inferred from homology"/>
<evidence type="ECO:0000313" key="4">
    <source>
        <dbReference type="EMBL" id="QQG64596.1"/>
    </source>
</evidence>
<dbReference type="SUPFAM" id="SSF51735">
    <property type="entry name" value="NAD(P)-binding Rossmann-fold domains"/>
    <property type="match status" value="1"/>
</dbReference>